<dbReference type="EMBL" id="JARKIB010000048">
    <property type="protein sequence ID" value="KAJ7755925.1"/>
    <property type="molecule type" value="Genomic_DNA"/>
</dbReference>
<name>A0AAD7NE40_9AGAR</name>
<gene>
    <name evidence="2" type="ORF">B0H16DRAFT_1458450</name>
</gene>
<comment type="caution">
    <text evidence="2">The sequence shown here is derived from an EMBL/GenBank/DDBJ whole genome shotgun (WGS) entry which is preliminary data.</text>
</comment>
<sequence>MSLTPGVNLASLAGAKYAIDSGATKTANTSDSDSNSGDSSSGSDSDEDQGRAHKKQKLSADNKGKGRVVPHVSSSRLLEPPIWCNENGLTWEQQRKANRQQNTVILAAVNKCFRIEHAELVKLTKSRPKECVRKAQPDAPVGPTHKSQCLTNPHNGGATKDSPSSVSHLLTPLLPAAALPAPPVGTLPVAPALSPAPSPASSPAPLPSTTPLPVTTTVVAPMLPPPISRGWKGDNTAVVDLADLATYAVGWQLWRDLLQPEWRTKDKGRRWHMVHDFGVRSRRQRHVGPVVQVGVNGTLTIVASLYFCGLGVQAADTNAQGVWEKAVVDVGWILEGLALFYEKFNRKF</sequence>
<accession>A0AAD7NE40</accession>
<organism evidence="2 3">
    <name type="scientific">Mycena metata</name>
    <dbReference type="NCBI Taxonomy" id="1033252"/>
    <lineage>
        <taxon>Eukaryota</taxon>
        <taxon>Fungi</taxon>
        <taxon>Dikarya</taxon>
        <taxon>Basidiomycota</taxon>
        <taxon>Agaricomycotina</taxon>
        <taxon>Agaricomycetes</taxon>
        <taxon>Agaricomycetidae</taxon>
        <taxon>Agaricales</taxon>
        <taxon>Marasmiineae</taxon>
        <taxon>Mycenaceae</taxon>
        <taxon>Mycena</taxon>
    </lineage>
</organism>
<feature type="compositionally biased region" description="Polar residues" evidence="1">
    <location>
        <begin position="145"/>
        <end position="154"/>
    </location>
</feature>
<dbReference type="AlphaFoldDB" id="A0AAD7NE40"/>
<reference evidence="2" key="1">
    <citation type="submission" date="2023-03" db="EMBL/GenBank/DDBJ databases">
        <title>Massive genome expansion in bonnet fungi (Mycena s.s.) driven by repeated elements and novel gene families across ecological guilds.</title>
        <authorList>
            <consortium name="Lawrence Berkeley National Laboratory"/>
            <person name="Harder C.B."/>
            <person name="Miyauchi S."/>
            <person name="Viragh M."/>
            <person name="Kuo A."/>
            <person name="Thoen E."/>
            <person name="Andreopoulos B."/>
            <person name="Lu D."/>
            <person name="Skrede I."/>
            <person name="Drula E."/>
            <person name="Henrissat B."/>
            <person name="Morin E."/>
            <person name="Kohler A."/>
            <person name="Barry K."/>
            <person name="LaButti K."/>
            <person name="Morin E."/>
            <person name="Salamov A."/>
            <person name="Lipzen A."/>
            <person name="Mereny Z."/>
            <person name="Hegedus B."/>
            <person name="Baldrian P."/>
            <person name="Stursova M."/>
            <person name="Weitz H."/>
            <person name="Taylor A."/>
            <person name="Grigoriev I.V."/>
            <person name="Nagy L.G."/>
            <person name="Martin F."/>
            <person name="Kauserud H."/>
        </authorList>
    </citation>
    <scope>NUCLEOTIDE SEQUENCE</scope>
    <source>
        <strain evidence="2">CBHHK182m</strain>
    </source>
</reference>
<feature type="compositionally biased region" description="Low complexity" evidence="1">
    <location>
        <begin position="30"/>
        <end position="43"/>
    </location>
</feature>
<proteinExistence type="predicted"/>
<keyword evidence="3" id="KW-1185">Reference proteome</keyword>
<evidence type="ECO:0000256" key="1">
    <source>
        <dbReference type="SAM" id="MobiDB-lite"/>
    </source>
</evidence>
<evidence type="ECO:0000313" key="3">
    <source>
        <dbReference type="Proteomes" id="UP001215598"/>
    </source>
</evidence>
<protein>
    <submittedName>
        <fullName evidence="2">Uncharacterized protein</fullName>
    </submittedName>
</protein>
<evidence type="ECO:0000313" key="2">
    <source>
        <dbReference type="EMBL" id="KAJ7755925.1"/>
    </source>
</evidence>
<feature type="region of interest" description="Disordered" evidence="1">
    <location>
        <begin position="134"/>
        <end position="167"/>
    </location>
</feature>
<feature type="region of interest" description="Disordered" evidence="1">
    <location>
        <begin position="23"/>
        <end position="72"/>
    </location>
</feature>
<dbReference type="Proteomes" id="UP001215598">
    <property type="component" value="Unassembled WGS sequence"/>
</dbReference>